<dbReference type="AlphaFoldDB" id="A0A8J3Y4F4"/>
<name>A0A8J3Y4F4_9ACTN</name>
<keyword evidence="3" id="KW-1185">Reference proteome</keyword>
<dbReference type="EMBL" id="BOOY01000003">
    <property type="protein sequence ID" value="GIJ01195.1"/>
    <property type="molecule type" value="Genomic_DNA"/>
</dbReference>
<dbReference type="RefSeq" id="WP_203936527.1">
    <property type="nucleotide sequence ID" value="NZ_BAAAGJ010000005.1"/>
</dbReference>
<sequence>MAESAELFGPGVTAQVMRHMNDDHGEDSLLICRALGGRDAATAARMSGMDAAGIVFAVDEPGGVAEVRIPWSGPVTERPQIRQEVVRMYAAARAALGLPADERTH</sequence>
<accession>A0A8J3Y4F4</accession>
<evidence type="ECO:0000259" key="1">
    <source>
        <dbReference type="Pfam" id="PF10615"/>
    </source>
</evidence>
<reference evidence="2" key="1">
    <citation type="submission" date="2021-01" db="EMBL/GenBank/DDBJ databases">
        <title>Whole genome shotgun sequence of Spirilliplanes yamanashiensis NBRC 15828.</title>
        <authorList>
            <person name="Komaki H."/>
            <person name="Tamura T."/>
        </authorList>
    </citation>
    <scope>NUCLEOTIDE SEQUENCE</scope>
    <source>
        <strain evidence="2">NBRC 15828</strain>
    </source>
</reference>
<proteinExistence type="predicted"/>
<evidence type="ECO:0000313" key="2">
    <source>
        <dbReference type="EMBL" id="GIJ01195.1"/>
    </source>
</evidence>
<feature type="domain" description="DUF2470" evidence="1">
    <location>
        <begin position="14"/>
        <end position="88"/>
    </location>
</feature>
<gene>
    <name evidence="2" type="ORF">Sya03_05470</name>
</gene>
<dbReference type="SUPFAM" id="SSF50475">
    <property type="entry name" value="FMN-binding split barrel"/>
    <property type="match status" value="1"/>
</dbReference>
<dbReference type="Pfam" id="PF10615">
    <property type="entry name" value="DUF2470"/>
    <property type="match status" value="1"/>
</dbReference>
<evidence type="ECO:0000313" key="3">
    <source>
        <dbReference type="Proteomes" id="UP000652013"/>
    </source>
</evidence>
<dbReference type="Gene3D" id="3.20.180.10">
    <property type="entry name" value="PNP-oxidase-like"/>
    <property type="match status" value="1"/>
</dbReference>
<dbReference type="InterPro" id="IPR037119">
    <property type="entry name" value="Haem_oxidase_HugZ-like_sf"/>
</dbReference>
<protein>
    <recommendedName>
        <fullName evidence="1">DUF2470 domain-containing protein</fullName>
    </recommendedName>
</protein>
<organism evidence="2 3">
    <name type="scientific">Spirilliplanes yamanashiensis</name>
    <dbReference type="NCBI Taxonomy" id="42233"/>
    <lineage>
        <taxon>Bacteria</taxon>
        <taxon>Bacillati</taxon>
        <taxon>Actinomycetota</taxon>
        <taxon>Actinomycetes</taxon>
        <taxon>Micromonosporales</taxon>
        <taxon>Micromonosporaceae</taxon>
        <taxon>Spirilliplanes</taxon>
    </lineage>
</organism>
<dbReference type="Proteomes" id="UP000652013">
    <property type="component" value="Unassembled WGS sequence"/>
</dbReference>
<comment type="caution">
    <text evidence="2">The sequence shown here is derived from an EMBL/GenBank/DDBJ whole genome shotgun (WGS) entry which is preliminary data.</text>
</comment>
<dbReference type="InterPro" id="IPR019595">
    <property type="entry name" value="DUF2470"/>
</dbReference>